<organism evidence="3 4">
    <name type="scientific">Mycena albidolilacea</name>
    <dbReference type="NCBI Taxonomy" id="1033008"/>
    <lineage>
        <taxon>Eukaryota</taxon>
        <taxon>Fungi</taxon>
        <taxon>Dikarya</taxon>
        <taxon>Basidiomycota</taxon>
        <taxon>Agaricomycotina</taxon>
        <taxon>Agaricomycetes</taxon>
        <taxon>Agaricomycetidae</taxon>
        <taxon>Agaricales</taxon>
        <taxon>Marasmiineae</taxon>
        <taxon>Mycenaceae</taxon>
        <taxon>Mycena</taxon>
    </lineage>
</organism>
<protein>
    <recommendedName>
        <fullName evidence="2">CxC2-like cysteine cluster KDZ transposase-associated domain-containing protein</fullName>
    </recommendedName>
</protein>
<dbReference type="EMBL" id="JARIHO010000014">
    <property type="protein sequence ID" value="KAJ7350499.1"/>
    <property type="molecule type" value="Genomic_DNA"/>
</dbReference>
<comment type="caution">
    <text evidence="3">The sequence shown here is derived from an EMBL/GenBank/DDBJ whole genome shotgun (WGS) entry which is preliminary data.</text>
</comment>
<name>A0AAD7EVE1_9AGAR</name>
<evidence type="ECO:0000313" key="4">
    <source>
        <dbReference type="Proteomes" id="UP001218218"/>
    </source>
</evidence>
<feature type="region of interest" description="Disordered" evidence="1">
    <location>
        <begin position="1"/>
        <end position="32"/>
    </location>
</feature>
<dbReference type="Pfam" id="PF18758">
    <property type="entry name" value="KDZ"/>
    <property type="match status" value="1"/>
</dbReference>
<dbReference type="InterPro" id="IPR041457">
    <property type="entry name" value="CxC2_KDZ-assoc"/>
</dbReference>
<feature type="compositionally biased region" description="Basic and acidic residues" evidence="1">
    <location>
        <begin position="1079"/>
        <end position="1088"/>
    </location>
</feature>
<dbReference type="Proteomes" id="UP001218218">
    <property type="component" value="Unassembled WGS sequence"/>
</dbReference>
<keyword evidence="4" id="KW-1185">Reference proteome</keyword>
<dbReference type="Pfam" id="PF18803">
    <property type="entry name" value="CxC2"/>
    <property type="match status" value="1"/>
</dbReference>
<feature type="region of interest" description="Disordered" evidence="1">
    <location>
        <begin position="1253"/>
        <end position="1297"/>
    </location>
</feature>
<feature type="compositionally biased region" description="Acidic residues" evidence="1">
    <location>
        <begin position="1262"/>
        <end position="1297"/>
    </location>
</feature>
<feature type="region of interest" description="Disordered" evidence="1">
    <location>
        <begin position="1079"/>
        <end position="1100"/>
    </location>
</feature>
<accession>A0AAD7EVE1</accession>
<evidence type="ECO:0000259" key="2">
    <source>
        <dbReference type="Pfam" id="PF18803"/>
    </source>
</evidence>
<dbReference type="PANTHER" id="PTHR33104:SF2">
    <property type="entry name" value="CXC3 LIKE CYSTEINE CLUSTER DOMAIN-CONTAINING PROTEIN"/>
    <property type="match status" value="1"/>
</dbReference>
<dbReference type="InterPro" id="IPR040521">
    <property type="entry name" value="KDZ"/>
</dbReference>
<evidence type="ECO:0000256" key="1">
    <source>
        <dbReference type="SAM" id="MobiDB-lite"/>
    </source>
</evidence>
<dbReference type="PANTHER" id="PTHR33104">
    <property type="entry name" value="SI:DKEY-29D5.2"/>
    <property type="match status" value="1"/>
</dbReference>
<feature type="compositionally biased region" description="Polar residues" evidence="1">
    <location>
        <begin position="1"/>
        <end position="11"/>
    </location>
</feature>
<reference evidence="3" key="1">
    <citation type="submission" date="2023-03" db="EMBL/GenBank/DDBJ databases">
        <title>Massive genome expansion in bonnet fungi (Mycena s.s.) driven by repeated elements and novel gene families across ecological guilds.</title>
        <authorList>
            <consortium name="Lawrence Berkeley National Laboratory"/>
            <person name="Harder C.B."/>
            <person name="Miyauchi S."/>
            <person name="Viragh M."/>
            <person name="Kuo A."/>
            <person name="Thoen E."/>
            <person name="Andreopoulos B."/>
            <person name="Lu D."/>
            <person name="Skrede I."/>
            <person name="Drula E."/>
            <person name="Henrissat B."/>
            <person name="Morin E."/>
            <person name="Kohler A."/>
            <person name="Barry K."/>
            <person name="LaButti K."/>
            <person name="Morin E."/>
            <person name="Salamov A."/>
            <person name="Lipzen A."/>
            <person name="Mereny Z."/>
            <person name="Hegedus B."/>
            <person name="Baldrian P."/>
            <person name="Stursova M."/>
            <person name="Weitz H."/>
            <person name="Taylor A."/>
            <person name="Grigoriev I.V."/>
            <person name="Nagy L.G."/>
            <person name="Martin F."/>
            <person name="Kauserud H."/>
        </authorList>
    </citation>
    <scope>NUCLEOTIDE SEQUENCE</scope>
    <source>
        <strain evidence="3">CBHHK002</strain>
    </source>
</reference>
<feature type="compositionally biased region" description="Basic residues" evidence="1">
    <location>
        <begin position="20"/>
        <end position="29"/>
    </location>
</feature>
<sequence>MKTQTSSIDTKLSQDESSKKAKSSPKRLKSSVVATVAHREACQKYRWKNEDEQREKARIRMAAYDHPPALIHTYILAARRRQAIKDAGKREYLAFQQRLRRQEIFIAKHGVQAHHKRLAQNRSREDAAWAAQLAEAEKARLAARAEKADGTRKRRRLFKALIQFTPKRAMIAALISSLAISPTYIYSILPRSTNRNCKGATRLSRPPTASSSVVHTFSVSVNDLLTPAEAAPISSYVDRVSANGKAIVREAVRVNPPSPLKRARRRDHMPAVNDGLQMDFEGGDEDQDRYVMTQHENTGDDDPPVPPLPQVQNSKCFQPADKALDKWMRLLRDIFLDQLLRRDGRADASSSVCPACNKRQAEYHCQECTGDLLLCTECCVGTHAQNPLHVIFKWMGLFFIKTSLQKLGLRIQFGHPPHERCSCAVAGHEDFVVLHDNGIHIVDVDFCACDSGQRAEPYIQLLCGGWYPATDDRPQTAATFLVLDKFHLHTLQAKTTAYDFYAVLERLTNNTGIKPPDRYQVFMRMAWEYRHLLMLKRAGRGHNPSGVWGTAAGELAVECPVCPNPKVNLPEGWENTPPEDMFLYVLFIALDACFRLKRRMISSEFKDPGLGTGWAYVMENAPYRHFLLGVTEQKEMSTCSGLAALDYANTKFSRGYGTTGVGMGVCARHEFVQANGVGDLQKGEQFANMDYIFGSILRHKDPRLRKIISYDIVCQWWKYLLERMQKLPPLVRMTLILEMFRFVIPKMHIHAHTMECQVKFSLNLVPGSGQTDGEGIERPWASIGAIATSTWVSGPGARHDSLDDHWSFWNWLKTTGLPSILRRRLDTARKEQASQREAFEAFSLQQADRVPAWKKMVEEFETDGTKKNPYEIKISGMTESEVRLKFATEEEEEAKNGVPALHEVTPSSFVTAGLELEGQQRRVRVQAELKKAGTTAMVINMKSLRSKLNRGIDRFRKLQATYAPAAIQALAKRVAPADELAEDVPLMLPSALTPAEREGGGCVKGLLEVEDSLRAAQLHSRHQGMNTRSRTLIARNESKIQLHSEKFQMAWQARLRVANGDKSKVGWPQLKKEDIRCMQDAEERSRNTEKRRKASDRLRRKEDELREDGLLPALEDDEMVTRGGENFREISWIWTVARTAGTDEELEDALRIEWSKAWARSRRWTEEVRLLEEEWRRLPVTYTHREQLWLQRAVAVPTGSIPEAVAEGKVAYAAKQAQLYRDLAARAEVMRTEVKLARGKKRQVWAPSWDPVVSMEDNVGAEADDVGDREDDGEEDDERGDIESDEELLMGGEVDEY</sequence>
<feature type="domain" description="CxC2-like cysteine cluster KDZ transposase-associated" evidence="2">
    <location>
        <begin position="404"/>
        <end position="512"/>
    </location>
</feature>
<proteinExistence type="predicted"/>
<gene>
    <name evidence="3" type="ORF">DFH08DRAFT_806553</name>
</gene>
<dbReference type="CDD" id="cd19757">
    <property type="entry name" value="Bbox1"/>
    <property type="match status" value="1"/>
</dbReference>
<evidence type="ECO:0000313" key="3">
    <source>
        <dbReference type="EMBL" id="KAJ7350499.1"/>
    </source>
</evidence>